<feature type="domain" description="Histidine kinase/HSP90-like ATPase" evidence="1">
    <location>
        <begin position="36"/>
        <end position="134"/>
    </location>
</feature>
<proteinExistence type="predicted"/>
<dbReference type="SUPFAM" id="SSF55874">
    <property type="entry name" value="ATPase domain of HSP90 chaperone/DNA topoisomerase II/histidine kinase"/>
    <property type="match status" value="1"/>
</dbReference>
<dbReference type="Proteomes" id="UP000595894">
    <property type="component" value="Plasmid punnamed2"/>
</dbReference>
<geneLocation type="plasmid" evidence="2 3">
    <name>punnamed2</name>
</geneLocation>
<keyword evidence="2" id="KW-0614">Plasmid</keyword>
<dbReference type="Gene3D" id="3.30.565.10">
    <property type="entry name" value="Histidine kinase-like ATPase, C-terminal domain"/>
    <property type="match status" value="1"/>
</dbReference>
<dbReference type="Pfam" id="PF02518">
    <property type="entry name" value="HATPase_c"/>
    <property type="match status" value="1"/>
</dbReference>
<protein>
    <submittedName>
        <fullName evidence="2">Anti-sigma regulatory factor</fullName>
    </submittedName>
</protein>
<evidence type="ECO:0000313" key="2">
    <source>
        <dbReference type="EMBL" id="QQV79439.1"/>
    </source>
</evidence>
<accession>A0A974NYJ0</accession>
<gene>
    <name evidence="2" type="ORF">H5J25_19760</name>
</gene>
<sequence length="134" mass="14339">MSATRDDVLPIRESDDVVRVRQAVRVQAVAAGLGLVDQTKIVTAASELARNTLDYGLGGTARIETFTGNPRRGVRLTFEDTGPGIPDLERALTDGYTTGGGLGLGLSGARRLCNEFEIESKVGHGTRITIARWK</sequence>
<dbReference type="EMBL" id="CP061037">
    <property type="protein sequence ID" value="QQV79439.1"/>
    <property type="molecule type" value="Genomic_DNA"/>
</dbReference>
<dbReference type="KEGG" id="sari:H5J25_19760"/>
<dbReference type="RefSeq" id="WP_202096708.1">
    <property type="nucleotide sequence ID" value="NZ_CP061037.1"/>
</dbReference>
<dbReference type="AlphaFoldDB" id="A0A974NYJ0"/>
<reference evidence="3" key="1">
    <citation type="submission" date="2020-09" db="EMBL/GenBank/DDBJ databases">
        <title>Sphingomonas sp., a new species isolated from pork steak.</title>
        <authorList>
            <person name="Heidler von Heilborn D."/>
        </authorList>
    </citation>
    <scope>NUCLEOTIDE SEQUENCE [LARGE SCALE GENOMIC DNA]</scope>
    <source>
        <plasmid evidence="3">punnamed2</plasmid>
    </source>
</reference>
<name>A0A974NYJ0_9SPHN</name>
<evidence type="ECO:0000259" key="1">
    <source>
        <dbReference type="SMART" id="SM00387"/>
    </source>
</evidence>
<organism evidence="2 3">
    <name type="scientific">Sphingomonas aliaeris</name>
    <dbReference type="NCBI Taxonomy" id="2759526"/>
    <lineage>
        <taxon>Bacteria</taxon>
        <taxon>Pseudomonadati</taxon>
        <taxon>Pseudomonadota</taxon>
        <taxon>Alphaproteobacteria</taxon>
        <taxon>Sphingomonadales</taxon>
        <taxon>Sphingomonadaceae</taxon>
        <taxon>Sphingomonas</taxon>
    </lineage>
</organism>
<keyword evidence="3" id="KW-1185">Reference proteome</keyword>
<dbReference type="InterPro" id="IPR003594">
    <property type="entry name" value="HATPase_dom"/>
</dbReference>
<dbReference type="SMART" id="SM00387">
    <property type="entry name" value="HATPase_c"/>
    <property type="match status" value="1"/>
</dbReference>
<evidence type="ECO:0000313" key="3">
    <source>
        <dbReference type="Proteomes" id="UP000595894"/>
    </source>
</evidence>
<dbReference type="InterPro" id="IPR036890">
    <property type="entry name" value="HATPase_C_sf"/>
</dbReference>